<sequence>MDGHGQAGAFNLNQEQLQHLLKNISSDEKAELEAIVKKCSGEILTTRALPFTAVVLGSLAFARSRLPPQYHFGPKGWPFYVVMGIASFTGATVLSAGKCQEQTRPKVEELWRKYQDRTHAKTSYDELRQQNRRGIDYGHQAEQHAPQMRHGEGVQRPISPSQPQAARPIPGYGSQPYGYGDASAGAYMSGTPSGDSLGAGSATYPSAMAARLAKETNKTNQYGDEGFS</sequence>
<feature type="region of interest" description="Disordered" evidence="1">
    <location>
        <begin position="141"/>
        <end position="202"/>
    </location>
</feature>
<accession>A0AA36CZB0</accession>
<dbReference type="EMBL" id="CATQJA010002653">
    <property type="protein sequence ID" value="CAJ0578152.1"/>
    <property type="molecule type" value="Genomic_DNA"/>
</dbReference>
<proteinExistence type="predicted"/>
<reference evidence="2" key="1">
    <citation type="submission" date="2023-06" db="EMBL/GenBank/DDBJ databases">
        <authorList>
            <person name="Delattre M."/>
        </authorList>
    </citation>
    <scope>NUCLEOTIDE SEQUENCE</scope>
    <source>
        <strain evidence="2">AF72</strain>
    </source>
</reference>
<dbReference type="Proteomes" id="UP001177023">
    <property type="component" value="Unassembled WGS sequence"/>
</dbReference>
<dbReference type="AlphaFoldDB" id="A0AA36CZB0"/>
<gene>
    <name evidence="2" type="ORF">MSPICULIGERA_LOCUS16413</name>
</gene>
<evidence type="ECO:0000313" key="2">
    <source>
        <dbReference type="EMBL" id="CAJ0578152.1"/>
    </source>
</evidence>
<organism evidence="2 3">
    <name type="scientific">Mesorhabditis spiculigera</name>
    <dbReference type="NCBI Taxonomy" id="96644"/>
    <lineage>
        <taxon>Eukaryota</taxon>
        <taxon>Metazoa</taxon>
        <taxon>Ecdysozoa</taxon>
        <taxon>Nematoda</taxon>
        <taxon>Chromadorea</taxon>
        <taxon>Rhabditida</taxon>
        <taxon>Rhabditina</taxon>
        <taxon>Rhabditomorpha</taxon>
        <taxon>Rhabditoidea</taxon>
        <taxon>Rhabditidae</taxon>
        <taxon>Mesorhabditinae</taxon>
        <taxon>Mesorhabditis</taxon>
    </lineage>
</organism>
<evidence type="ECO:0000313" key="3">
    <source>
        <dbReference type="Proteomes" id="UP001177023"/>
    </source>
</evidence>
<keyword evidence="3" id="KW-1185">Reference proteome</keyword>
<name>A0AA36CZB0_9BILA</name>
<comment type="caution">
    <text evidence="2">The sequence shown here is derived from an EMBL/GenBank/DDBJ whole genome shotgun (WGS) entry which is preliminary data.</text>
</comment>
<protein>
    <submittedName>
        <fullName evidence="2">Uncharacterized protein</fullName>
    </submittedName>
</protein>
<evidence type="ECO:0000256" key="1">
    <source>
        <dbReference type="SAM" id="MobiDB-lite"/>
    </source>
</evidence>
<feature type="non-terminal residue" evidence="2">
    <location>
        <position position="1"/>
    </location>
</feature>